<sequence length="286" mass="33637">MSQPHITPWNYLAERMTDDAYTPPGRPSPQDLIGYRRFLCAAVADTERPSALILGATPDLRDLLYEEGVACTVLDCNPDMIEQMTAIRQHCDPNETVVVSDWINNTLPSESFDVILGDFVISNIPWDKQQDFFLSVARLLKRNGRFITRMSSLTDDWRDFDVMQVLEKYQRLPEHPWRPMELFCEIFWNTHNPDTHSSGGPHVVAALHPFGRTGEWRHPDKKIELLFARMWEFWKPMDKVWTLETLSELRRRFETYFCIEDEHRSRDHQMSAHAPTWMGRPRSRFI</sequence>
<evidence type="ECO:0000313" key="3">
    <source>
        <dbReference type="Proteomes" id="UP000177457"/>
    </source>
</evidence>
<reference evidence="2 3" key="1">
    <citation type="journal article" date="2016" name="Nat. Commun.">
        <title>Thousands of microbial genomes shed light on interconnected biogeochemical processes in an aquifer system.</title>
        <authorList>
            <person name="Anantharaman K."/>
            <person name="Brown C.T."/>
            <person name="Hug L.A."/>
            <person name="Sharon I."/>
            <person name="Castelle C.J."/>
            <person name="Probst A.J."/>
            <person name="Thomas B.C."/>
            <person name="Singh A."/>
            <person name="Wilkins M.J."/>
            <person name="Karaoz U."/>
            <person name="Brodie E.L."/>
            <person name="Williams K.H."/>
            <person name="Hubbard S.S."/>
            <person name="Banfield J.F."/>
        </authorList>
    </citation>
    <scope>NUCLEOTIDE SEQUENCE [LARGE SCALE GENOMIC DNA]</scope>
</reference>
<dbReference type="Pfam" id="PF08241">
    <property type="entry name" value="Methyltransf_11"/>
    <property type="match status" value="1"/>
</dbReference>
<comment type="caution">
    <text evidence="2">The sequence shown here is derived from an EMBL/GenBank/DDBJ whole genome shotgun (WGS) entry which is preliminary data.</text>
</comment>
<organism evidence="2 3">
    <name type="scientific">Candidatus Magasanikbacteria bacterium RIFCSPHIGHO2_02_FULL_51_14</name>
    <dbReference type="NCBI Taxonomy" id="1798683"/>
    <lineage>
        <taxon>Bacteria</taxon>
        <taxon>Candidatus Magasanikiibacteriota</taxon>
    </lineage>
</organism>
<dbReference type="STRING" id="1798683.A3C90_00530"/>
<feature type="domain" description="Methyltransferase type 11" evidence="1">
    <location>
        <begin position="64"/>
        <end position="147"/>
    </location>
</feature>
<evidence type="ECO:0000313" key="2">
    <source>
        <dbReference type="EMBL" id="OGH71092.1"/>
    </source>
</evidence>
<dbReference type="InterPro" id="IPR029063">
    <property type="entry name" value="SAM-dependent_MTases_sf"/>
</dbReference>
<dbReference type="Gene3D" id="3.40.50.150">
    <property type="entry name" value="Vaccinia Virus protein VP39"/>
    <property type="match status" value="1"/>
</dbReference>
<dbReference type="InterPro" id="IPR013216">
    <property type="entry name" value="Methyltransf_11"/>
</dbReference>
<dbReference type="GO" id="GO:0008757">
    <property type="term" value="F:S-adenosylmethionine-dependent methyltransferase activity"/>
    <property type="evidence" value="ECO:0007669"/>
    <property type="project" value="InterPro"/>
</dbReference>
<name>A0A1F6MHG8_9BACT</name>
<dbReference type="SUPFAM" id="SSF53335">
    <property type="entry name" value="S-adenosyl-L-methionine-dependent methyltransferases"/>
    <property type="match status" value="1"/>
</dbReference>
<protein>
    <recommendedName>
        <fullName evidence="1">Methyltransferase type 11 domain-containing protein</fullName>
    </recommendedName>
</protein>
<dbReference type="Proteomes" id="UP000177457">
    <property type="component" value="Unassembled WGS sequence"/>
</dbReference>
<evidence type="ECO:0000259" key="1">
    <source>
        <dbReference type="Pfam" id="PF08241"/>
    </source>
</evidence>
<accession>A0A1F6MHG8</accession>
<dbReference type="CDD" id="cd02440">
    <property type="entry name" value="AdoMet_MTases"/>
    <property type="match status" value="1"/>
</dbReference>
<dbReference type="EMBL" id="MFQE01000036">
    <property type="protein sequence ID" value="OGH71092.1"/>
    <property type="molecule type" value="Genomic_DNA"/>
</dbReference>
<gene>
    <name evidence="2" type="ORF">A3C90_00530</name>
</gene>
<dbReference type="AlphaFoldDB" id="A0A1F6MHG8"/>
<proteinExistence type="predicted"/>